<dbReference type="Pfam" id="PF08241">
    <property type="entry name" value="Methyltransf_11"/>
    <property type="match status" value="1"/>
</dbReference>
<evidence type="ECO:0000256" key="9">
    <source>
        <dbReference type="ARBA" id="ARBA00023268"/>
    </source>
</evidence>
<organism evidence="14 15">
    <name type="scientific">Rhodnius prolixus</name>
    <name type="common">Triatomid bug</name>
    <dbReference type="NCBI Taxonomy" id="13249"/>
    <lineage>
        <taxon>Eukaryota</taxon>
        <taxon>Metazoa</taxon>
        <taxon>Ecdysozoa</taxon>
        <taxon>Arthropoda</taxon>
        <taxon>Hexapoda</taxon>
        <taxon>Insecta</taxon>
        <taxon>Pterygota</taxon>
        <taxon>Neoptera</taxon>
        <taxon>Paraneoptera</taxon>
        <taxon>Hemiptera</taxon>
        <taxon>Heteroptera</taxon>
        <taxon>Panheteroptera</taxon>
        <taxon>Cimicomorpha</taxon>
        <taxon>Reduviidae</taxon>
        <taxon>Triatominae</taxon>
        <taxon>Rhodnius</taxon>
    </lineage>
</organism>
<dbReference type="SUPFAM" id="SSF53335">
    <property type="entry name" value="S-adenosyl-L-methionine-dependent methyltransferases"/>
    <property type="match status" value="1"/>
</dbReference>
<keyword evidence="9" id="KW-0511">Multifunctional enzyme</keyword>
<dbReference type="HOGENOM" id="CLU_029501_4_0_1"/>
<dbReference type="GO" id="GO:0000049">
    <property type="term" value="F:tRNA binding"/>
    <property type="evidence" value="ECO:0007669"/>
    <property type="project" value="TreeGrafter"/>
</dbReference>
<evidence type="ECO:0000313" key="14">
    <source>
        <dbReference type="EnsemblMetazoa" id="RPRC008995-PA"/>
    </source>
</evidence>
<dbReference type="eggNOG" id="KOG1331">
    <property type="taxonomic scope" value="Eukaryota"/>
</dbReference>
<dbReference type="STRING" id="13249.T1HY75"/>
<evidence type="ECO:0000256" key="1">
    <source>
        <dbReference type="ARBA" id="ARBA00001954"/>
    </source>
</evidence>
<reference evidence="14" key="1">
    <citation type="submission" date="2015-05" db="UniProtKB">
        <authorList>
            <consortium name="EnsemblMetazoa"/>
        </authorList>
    </citation>
    <scope>IDENTIFICATION</scope>
</reference>
<dbReference type="GO" id="GO:0005737">
    <property type="term" value="C:cytoplasm"/>
    <property type="evidence" value="ECO:0007669"/>
    <property type="project" value="TreeGrafter"/>
</dbReference>
<keyword evidence="6" id="KW-0862">Zinc</keyword>
<keyword evidence="8" id="KW-0408">Iron</keyword>
<dbReference type="InterPro" id="IPR029063">
    <property type="entry name" value="SAM-dependent_MTases_sf"/>
</dbReference>
<evidence type="ECO:0000256" key="5">
    <source>
        <dbReference type="ARBA" id="ARBA00022679"/>
    </source>
</evidence>
<dbReference type="EC" id="2.1.1.229" evidence="3"/>
<dbReference type="InterPro" id="IPR005123">
    <property type="entry name" value="Oxoglu/Fe-dep_dioxygenase_dom"/>
</dbReference>
<dbReference type="OMA" id="EYEKYIM"/>
<dbReference type="GO" id="GO:0106335">
    <property type="term" value="F:tRNA (5-carboxymethyluridine(34)-5-O)-methyltransferase activity"/>
    <property type="evidence" value="ECO:0007669"/>
    <property type="project" value="UniProtKB-EC"/>
</dbReference>
<dbReference type="Pfam" id="PF00076">
    <property type="entry name" value="RRM_1"/>
    <property type="match status" value="1"/>
</dbReference>
<dbReference type="Gene3D" id="3.40.50.150">
    <property type="entry name" value="Vaccinia Virus protein VP39"/>
    <property type="match status" value="1"/>
</dbReference>
<dbReference type="GO" id="GO:0002098">
    <property type="term" value="P:tRNA wobble uridine modification"/>
    <property type="evidence" value="ECO:0007669"/>
    <property type="project" value="TreeGrafter"/>
</dbReference>
<evidence type="ECO:0000256" key="10">
    <source>
        <dbReference type="ARBA" id="ARBA00034996"/>
    </source>
</evidence>
<dbReference type="Pfam" id="PF13532">
    <property type="entry name" value="2OG-FeII_Oxy_2"/>
    <property type="match status" value="1"/>
</dbReference>
<evidence type="ECO:0000313" key="15">
    <source>
        <dbReference type="Proteomes" id="UP000015103"/>
    </source>
</evidence>
<dbReference type="GO" id="GO:0008757">
    <property type="term" value="F:S-adenosylmethionine-dependent methyltransferase activity"/>
    <property type="evidence" value="ECO:0007669"/>
    <property type="project" value="InterPro"/>
</dbReference>
<keyword evidence="15" id="KW-1185">Reference proteome</keyword>
<comment type="function">
    <text evidence="11">Catalyzes the methylation of 5-carboxymethyl uridine to 5-methylcarboxymethyl uridine at the wobble position of the anticodon loop in tRNA via its methyltransferase domain. Catalyzes the last step in the formation of 5-methylcarboxymethyl uridine at the wobble position of the anticodon loop in target tRNA. Has a preference for tRNA(Arg) and tRNA(Glu), and does not bind tRNA(Lys). Binds tRNA and catalyzes the iron and alpha-ketoglutarate dependent hydroxylation of 5-methylcarboxymethyl uridine at the wobble position of the anticodon loop in tRNA via its dioxygenase domain, giving rise to 5-(S)-methoxycarbonylhydroxymethyluridine; has a preference for tRNA(Gly). Required for normal survival after DNA damage. May inhibit apoptosis and promote cell survival and angiogenesis.</text>
</comment>
<dbReference type="PANTHER" id="PTHR13069:SF21">
    <property type="entry name" value="ALKYLATED DNA REPAIR PROTEIN ALKB HOMOLOG 8"/>
    <property type="match status" value="1"/>
</dbReference>
<comment type="cofactor">
    <cofactor evidence="1">
        <name>Fe(2+)</name>
        <dbReference type="ChEBI" id="CHEBI:29033"/>
    </cofactor>
</comment>
<dbReference type="Gene3D" id="3.30.70.330">
    <property type="match status" value="1"/>
</dbReference>
<keyword evidence="4" id="KW-0489">Methyltransferase</keyword>
<dbReference type="Gene3D" id="2.60.120.590">
    <property type="entry name" value="Alpha-ketoglutarate-dependent dioxygenase AlkB-like"/>
    <property type="match status" value="1"/>
</dbReference>
<dbReference type="InParanoid" id="T1HY75"/>
<dbReference type="eggNOG" id="KOG4176">
    <property type="taxonomic scope" value="Eukaryota"/>
</dbReference>
<dbReference type="VEuPathDB" id="VectorBase:RPRC008995"/>
<evidence type="ECO:0000256" key="7">
    <source>
        <dbReference type="ARBA" id="ARBA00022884"/>
    </source>
</evidence>
<name>T1HY75_RHOPR</name>
<dbReference type="FunCoup" id="T1HY75">
    <property type="interactions" value="916"/>
</dbReference>
<evidence type="ECO:0000256" key="12">
    <source>
        <dbReference type="ARBA" id="ARBA00049786"/>
    </source>
</evidence>
<dbReference type="InterPro" id="IPR051422">
    <property type="entry name" value="AlkB_tRNA_MeTrf/Diox"/>
</dbReference>
<accession>T1HY75</accession>
<dbReference type="EnsemblMetazoa" id="RPRC008995-RA">
    <property type="protein sequence ID" value="RPRC008995-PA"/>
    <property type="gene ID" value="RPRC008995"/>
</dbReference>
<dbReference type="InterPro" id="IPR013216">
    <property type="entry name" value="Methyltransf_11"/>
</dbReference>
<dbReference type="CDD" id="cd02440">
    <property type="entry name" value="AdoMet_MTases"/>
    <property type="match status" value="1"/>
</dbReference>
<dbReference type="AlphaFoldDB" id="T1HY75"/>
<evidence type="ECO:0000256" key="4">
    <source>
        <dbReference type="ARBA" id="ARBA00022603"/>
    </source>
</evidence>
<dbReference type="PROSITE" id="PS50102">
    <property type="entry name" value="RRM"/>
    <property type="match status" value="1"/>
</dbReference>
<evidence type="ECO:0000256" key="3">
    <source>
        <dbReference type="ARBA" id="ARBA00012808"/>
    </source>
</evidence>
<evidence type="ECO:0000256" key="2">
    <source>
        <dbReference type="ARBA" id="ARBA00007879"/>
    </source>
</evidence>
<keyword evidence="7" id="KW-0694">RNA-binding</keyword>
<comment type="catalytic activity">
    <reaction evidence="10">
        <text>5-(carboxymethyl)uridine(34) in tRNA + S-adenosyl-L-methionine = 5-(2-methoxy-2-oxoethyl)uridine(34) in tRNA + S-adenosyl-L-homocysteine</text>
        <dbReference type="Rhea" id="RHEA:43208"/>
        <dbReference type="Rhea" id="RHEA-COMP:10407"/>
        <dbReference type="Rhea" id="RHEA-COMP:10408"/>
        <dbReference type="ChEBI" id="CHEBI:57856"/>
        <dbReference type="ChEBI" id="CHEBI:59789"/>
        <dbReference type="ChEBI" id="CHEBI:74851"/>
        <dbReference type="ChEBI" id="CHEBI:74882"/>
        <dbReference type="EC" id="2.1.1.229"/>
    </reaction>
</comment>
<dbReference type="InterPro" id="IPR012677">
    <property type="entry name" value="Nucleotide-bd_a/b_plait_sf"/>
</dbReference>
<dbReference type="InterPro" id="IPR027450">
    <property type="entry name" value="AlkB-like"/>
</dbReference>
<dbReference type="InterPro" id="IPR037151">
    <property type="entry name" value="AlkB-like_sf"/>
</dbReference>
<proteinExistence type="inferred from homology"/>
<dbReference type="SUPFAM" id="SSF51197">
    <property type="entry name" value="Clavaminate synthase-like"/>
    <property type="match status" value="1"/>
</dbReference>
<keyword evidence="5" id="KW-0808">Transferase</keyword>
<sequence>MNCSNSFRKTKTLRKLGKYHSVLKNDFGISPSKYPQKNIVLCNGGLASGISKEDIVELFSQFGILENVVLIAKKSFAFITFKEISCAIVCFDRINGKCYFPQLSGPMCLLFVEKVPNSSPFDTSLPPGSILYKDFITAKEESAFLETINVSGDEVGINLSHRKVKHFGYEFVYGENSAKKNEGIRDIPSICDGLWNRITNKGWTLPWIPDQLTVNCYEPGQGIPPHVDTHSTFEDNILIISLGADTQMEFKNEHYHSIVHLPRRSLLILSGESRYTWSHGISSRDRDVYFDKDLGYVVVKRGTRTSLTFRRIRQTPCDCKFVDYCDSRVTDSNVLQEESAVELENKYVGETYSNIADHFSLTRYKPWPQVLEFVQDFPVGSLVLDVGCGNGKYFGYRNNIFEVGSELCSSLALICRKRGFETVNNNCLSLPFKDNIFDRVICIAVLHHLCTLKRRQRAINELVRVLRHGGRALVYVWAEKQNEEETPEMKQEYDYQENGSAVGINVKLNSIVTLPVIANNGKNFKRKDILVPWRTNEDCNNVKTFLRYYHIFEEKELIDLCLSVGGKVLNTYYDTGNWCIIFSK</sequence>
<evidence type="ECO:0000256" key="13">
    <source>
        <dbReference type="ARBA" id="ARBA00049802"/>
    </source>
</evidence>
<comment type="similarity">
    <text evidence="2">Belongs to the alkB family.</text>
</comment>
<dbReference type="EMBL" id="ACPB03010715">
    <property type="status" value="NOT_ANNOTATED_CDS"/>
    <property type="molecule type" value="Genomic_DNA"/>
</dbReference>
<evidence type="ECO:0000256" key="8">
    <source>
        <dbReference type="ARBA" id="ARBA00023004"/>
    </source>
</evidence>
<evidence type="ECO:0000256" key="6">
    <source>
        <dbReference type="ARBA" id="ARBA00022833"/>
    </source>
</evidence>
<dbReference type="GO" id="GO:0005634">
    <property type="term" value="C:nucleus"/>
    <property type="evidence" value="ECO:0007669"/>
    <property type="project" value="TreeGrafter"/>
</dbReference>
<dbReference type="GO" id="GO:0030488">
    <property type="term" value="P:tRNA methylation"/>
    <property type="evidence" value="ECO:0007669"/>
    <property type="project" value="TreeGrafter"/>
</dbReference>
<dbReference type="InterPro" id="IPR000504">
    <property type="entry name" value="RRM_dom"/>
</dbReference>
<dbReference type="SMART" id="SM00360">
    <property type="entry name" value="RRM"/>
    <property type="match status" value="1"/>
</dbReference>
<dbReference type="SUPFAM" id="SSF54928">
    <property type="entry name" value="RNA-binding domain, RBD"/>
    <property type="match status" value="1"/>
</dbReference>
<dbReference type="InterPro" id="IPR035979">
    <property type="entry name" value="RBD_domain_sf"/>
</dbReference>
<dbReference type="PANTHER" id="PTHR13069">
    <property type="entry name" value="ALKYLATED DNA REPAIR PROTEIN ALKB HOMOLOG 8"/>
    <property type="match status" value="1"/>
</dbReference>
<dbReference type="Proteomes" id="UP000015103">
    <property type="component" value="Unassembled WGS sequence"/>
</dbReference>
<protein>
    <recommendedName>
        <fullName evidence="3">tRNA (carboxymethyluridine(34)-5-O)-methyltransferase</fullName>
        <ecNumber evidence="3">2.1.1.229</ecNumber>
    </recommendedName>
    <alternativeName>
        <fullName evidence="12">Alkylated DNA repair protein alkB homolog 8</fullName>
    </alternativeName>
    <alternativeName>
        <fullName evidence="13">S-adenosyl-L-methionine-dependent tRNA methyltransferase ALKBH8</fullName>
    </alternativeName>
</protein>
<evidence type="ECO:0000256" key="11">
    <source>
        <dbReference type="ARBA" id="ARBA00045506"/>
    </source>
</evidence>
<dbReference type="PROSITE" id="PS51471">
    <property type="entry name" value="FE2OG_OXY"/>
    <property type="match status" value="1"/>
</dbReference>